<dbReference type="HOGENOM" id="CLU_2862153_0_0_9"/>
<dbReference type="Proteomes" id="UP000005025">
    <property type="component" value="Unassembled WGS sequence"/>
</dbReference>
<accession>H1LBT6</accession>
<name>H1LBT6_9LACO</name>
<dbReference type="EMBL" id="AGRJ01000007">
    <property type="protein sequence ID" value="EHO54599.1"/>
    <property type="molecule type" value="Genomic_DNA"/>
</dbReference>
<dbReference type="STRING" id="797516.HMPREF9104_00046"/>
<gene>
    <name evidence="1" type="ORF">HMPREF9104_00046</name>
</gene>
<proteinExistence type="predicted"/>
<comment type="caution">
    <text evidence="1">The sequence shown here is derived from an EMBL/GenBank/DDBJ whole genome shotgun (WGS) entry which is preliminary data.</text>
</comment>
<dbReference type="AlphaFoldDB" id="H1LBT6"/>
<evidence type="ECO:0000313" key="1">
    <source>
        <dbReference type="EMBL" id="EHO54599.1"/>
    </source>
</evidence>
<sequence length="64" mass="7292">MKVVPRLNVVLLSEMIEGFFSMRSQAFRNWSISLLQRKFPGLEFLLEVLMRKFLPGGASFGTVA</sequence>
<organism evidence="1 2">
    <name type="scientific">Lentilactobacillus kisonensis F0435</name>
    <dbReference type="NCBI Taxonomy" id="797516"/>
    <lineage>
        <taxon>Bacteria</taxon>
        <taxon>Bacillati</taxon>
        <taxon>Bacillota</taxon>
        <taxon>Bacilli</taxon>
        <taxon>Lactobacillales</taxon>
        <taxon>Lactobacillaceae</taxon>
        <taxon>Lentilactobacillus</taxon>
    </lineage>
</organism>
<protein>
    <submittedName>
        <fullName evidence="1">Uncharacterized protein</fullName>
    </submittedName>
</protein>
<evidence type="ECO:0000313" key="2">
    <source>
        <dbReference type="Proteomes" id="UP000005025"/>
    </source>
</evidence>
<reference evidence="1 2" key="1">
    <citation type="submission" date="2011-09" db="EMBL/GenBank/DDBJ databases">
        <authorList>
            <person name="Weinstock G."/>
            <person name="Sodergren E."/>
            <person name="Clifton S."/>
            <person name="Fulton L."/>
            <person name="Fulton B."/>
            <person name="Courtney L."/>
            <person name="Fronick C."/>
            <person name="Harrison M."/>
            <person name="Strong C."/>
            <person name="Farmer C."/>
            <person name="Delahaunty K."/>
            <person name="Markovic C."/>
            <person name="Hall O."/>
            <person name="Minx P."/>
            <person name="Tomlinson C."/>
            <person name="Mitreva M."/>
            <person name="Hou S."/>
            <person name="Chen J."/>
            <person name="Wollam A."/>
            <person name="Pepin K.H."/>
            <person name="Johnson M."/>
            <person name="Bhonagiri V."/>
            <person name="Zhang X."/>
            <person name="Suruliraj S."/>
            <person name="Warren W."/>
            <person name="Chinwalla A."/>
            <person name="Mardis E.R."/>
            <person name="Wilson R.K."/>
        </authorList>
    </citation>
    <scope>NUCLEOTIDE SEQUENCE [LARGE SCALE GENOMIC DNA]</scope>
    <source>
        <strain evidence="1 2">F0435</strain>
    </source>
</reference>